<keyword evidence="4" id="KW-0963">Cytoplasm</keyword>
<dbReference type="InterPro" id="IPR016024">
    <property type="entry name" value="ARM-type_fold"/>
</dbReference>
<dbReference type="InterPro" id="IPR011989">
    <property type="entry name" value="ARM-like"/>
</dbReference>
<evidence type="ECO:0000256" key="3">
    <source>
        <dbReference type="ARBA" id="ARBA00004514"/>
    </source>
</evidence>
<dbReference type="SUPFAM" id="SSF48371">
    <property type="entry name" value="ARM repeat"/>
    <property type="match status" value="1"/>
</dbReference>
<gene>
    <name evidence="7" type="ORF">PDIGIT_LOCUS13183</name>
</gene>
<comment type="caution">
    <text evidence="7">The sequence shown here is derived from an EMBL/GenBank/DDBJ whole genome shotgun (WGS) entry which is preliminary data.</text>
</comment>
<dbReference type="InterPro" id="IPR000225">
    <property type="entry name" value="Armadillo"/>
</dbReference>
<dbReference type="Proteomes" id="UP001152607">
    <property type="component" value="Unassembled WGS sequence"/>
</dbReference>
<dbReference type="OrthoDB" id="26149at2759"/>
<evidence type="ECO:0008006" key="9">
    <source>
        <dbReference type="Google" id="ProtNLM"/>
    </source>
</evidence>
<dbReference type="AlphaFoldDB" id="A0A9W4US80"/>
<dbReference type="InterPro" id="IPR040144">
    <property type="entry name" value="RAP1GDS1"/>
</dbReference>
<evidence type="ECO:0000256" key="2">
    <source>
        <dbReference type="ARBA" id="ARBA00004240"/>
    </source>
</evidence>
<dbReference type="GO" id="GO:0005829">
    <property type="term" value="C:cytosol"/>
    <property type="evidence" value="ECO:0007669"/>
    <property type="project" value="UniProtKB-SubCell"/>
</dbReference>
<dbReference type="SMART" id="SM00185">
    <property type="entry name" value="ARM"/>
    <property type="match status" value="3"/>
</dbReference>
<dbReference type="EMBL" id="CAOQHR010000010">
    <property type="protein sequence ID" value="CAI6340016.1"/>
    <property type="molecule type" value="Genomic_DNA"/>
</dbReference>
<dbReference type="PANTHER" id="PTHR10957">
    <property type="entry name" value="RAP1 GTPASE-GDP DISSOCIATION STIMULATOR 1"/>
    <property type="match status" value="1"/>
</dbReference>
<sequence length="627" mass="68658">MATFSEQPDVYLKEVEQYLADDPQSNSTRLKQITARLQADSVLAEHTAQLLGTAVGKQHTWQGPYRENGILEHVVQNLDLSTHPSALVKQYLRVIGNSVADNDTNRAFVVKYLPRIINCLSVEELRFTALVVMYNLLTEYEPAHDEGAHLRLDSTLSEYLTAGNVSEEAIDYAMDLLTWTTEKLTPDQLLDTTSTAVFDNILKLASQYDDDNVEEYVAILVHYLQDPNFQQKIATPNTFERLVDLMYAFESRLTVEESQGVFEELKKQADPNKITSEELGVILMVRLINSISAMSASDAFARGFGLQSAVIEMLLSKLTSPAATPSKVCCCVILGNLATSDEVCIEIVKDMKLHITLIEILSSESEQALLYAAAGFIRHLAFPSSNRPVLGEAGLIEACCKLLVYSDPSIRGEAAAILCKLVSDGAANIDIVLFRELPDSISPTPLPATAAPENPKILYHIVTQALAPSAPLPSTSMKNPMIELGRTIIAILRYIRQSSNSQMGKYTDAMFKTPAIARPVARLVRQRFYADAKAEGILGLGLMAQTPDGSACVVEELRADDGLLESIKEIATESRGGQENNATAGRDYQNAVVLLHGLANNGVDVMSAAMKSDVEELQTELGKLMVQ</sequence>
<accession>A0A9W4US80</accession>
<evidence type="ECO:0000256" key="5">
    <source>
        <dbReference type="ARBA" id="ARBA00022824"/>
    </source>
</evidence>
<keyword evidence="6" id="KW-0496">Mitochondrion</keyword>
<name>A0A9W4US80_9PLEO</name>
<protein>
    <recommendedName>
        <fullName evidence="9">ARM repeat-containing protein</fullName>
    </recommendedName>
</protein>
<dbReference type="GO" id="GO:0005739">
    <property type="term" value="C:mitochondrion"/>
    <property type="evidence" value="ECO:0007669"/>
    <property type="project" value="UniProtKB-SubCell"/>
</dbReference>
<keyword evidence="5" id="KW-0256">Endoplasmic reticulum</keyword>
<organism evidence="7 8">
    <name type="scientific">Periconia digitata</name>
    <dbReference type="NCBI Taxonomy" id="1303443"/>
    <lineage>
        <taxon>Eukaryota</taxon>
        <taxon>Fungi</taxon>
        <taxon>Dikarya</taxon>
        <taxon>Ascomycota</taxon>
        <taxon>Pezizomycotina</taxon>
        <taxon>Dothideomycetes</taxon>
        <taxon>Pleosporomycetidae</taxon>
        <taxon>Pleosporales</taxon>
        <taxon>Massarineae</taxon>
        <taxon>Periconiaceae</taxon>
        <taxon>Periconia</taxon>
    </lineage>
</organism>
<evidence type="ECO:0000313" key="7">
    <source>
        <dbReference type="EMBL" id="CAI6340016.1"/>
    </source>
</evidence>
<dbReference type="GO" id="GO:0005783">
    <property type="term" value="C:endoplasmic reticulum"/>
    <property type="evidence" value="ECO:0007669"/>
    <property type="project" value="UniProtKB-SubCell"/>
</dbReference>
<reference evidence="7" key="1">
    <citation type="submission" date="2023-01" db="EMBL/GenBank/DDBJ databases">
        <authorList>
            <person name="Van Ghelder C."/>
            <person name="Rancurel C."/>
        </authorList>
    </citation>
    <scope>NUCLEOTIDE SEQUENCE</scope>
    <source>
        <strain evidence="7">CNCM I-4278</strain>
    </source>
</reference>
<evidence type="ECO:0000256" key="6">
    <source>
        <dbReference type="ARBA" id="ARBA00023128"/>
    </source>
</evidence>
<evidence type="ECO:0000256" key="1">
    <source>
        <dbReference type="ARBA" id="ARBA00004173"/>
    </source>
</evidence>
<dbReference type="Gene3D" id="1.25.10.10">
    <property type="entry name" value="Leucine-rich Repeat Variant"/>
    <property type="match status" value="2"/>
</dbReference>
<proteinExistence type="predicted"/>
<evidence type="ECO:0000256" key="4">
    <source>
        <dbReference type="ARBA" id="ARBA00022490"/>
    </source>
</evidence>
<keyword evidence="8" id="KW-1185">Reference proteome</keyword>
<comment type="subcellular location">
    <subcellularLocation>
        <location evidence="3">Cytoplasm</location>
        <location evidence="3">Cytosol</location>
    </subcellularLocation>
    <subcellularLocation>
        <location evidence="2">Endoplasmic reticulum</location>
    </subcellularLocation>
    <subcellularLocation>
        <location evidence="1">Mitochondrion</location>
    </subcellularLocation>
</comment>
<evidence type="ECO:0000313" key="8">
    <source>
        <dbReference type="Proteomes" id="UP001152607"/>
    </source>
</evidence>
<dbReference type="GO" id="GO:0005085">
    <property type="term" value="F:guanyl-nucleotide exchange factor activity"/>
    <property type="evidence" value="ECO:0007669"/>
    <property type="project" value="InterPro"/>
</dbReference>